<organism evidence="1 2">
    <name type="scientific">Planomicrobium okeanokoites</name>
    <name type="common">Planococcus okeanokoites</name>
    <name type="synonym">Flavobacterium okeanokoites</name>
    <dbReference type="NCBI Taxonomy" id="244"/>
    <lineage>
        <taxon>Bacteria</taxon>
        <taxon>Bacillati</taxon>
        <taxon>Bacillota</taxon>
        <taxon>Bacilli</taxon>
        <taxon>Bacillales</taxon>
        <taxon>Caryophanaceae</taxon>
        <taxon>Planomicrobium</taxon>
    </lineage>
</organism>
<protein>
    <submittedName>
        <fullName evidence="1">Right-handed parallel beta-helix repeat-containing protein</fullName>
    </submittedName>
</protein>
<dbReference type="InterPro" id="IPR006626">
    <property type="entry name" value="PbH1"/>
</dbReference>
<reference evidence="2" key="1">
    <citation type="journal article" date="2019" name="Int. J. Syst. Evol. Microbiol.">
        <title>The Global Catalogue of Microorganisms (GCM) 10K type strain sequencing project: providing services to taxonomists for standard genome sequencing and annotation.</title>
        <authorList>
            <consortium name="The Broad Institute Genomics Platform"/>
            <consortium name="The Broad Institute Genome Sequencing Center for Infectious Disease"/>
            <person name="Wu L."/>
            <person name="Ma J."/>
        </authorList>
    </citation>
    <scope>NUCLEOTIDE SEQUENCE [LARGE SCALE GENOMIC DNA]</scope>
    <source>
        <strain evidence="2">CCM 320</strain>
    </source>
</reference>
<dbReference type="InterPro" id="IPR011050">
    <property type="entry name" value="Pectin_lyase_fold/virulence"/>
</dbReference>
<dbReference type="Gene3D" id="2.160.20.10">
    <property type="entry name" value="Single-stranded right-handed beta-helix, Pectin lyase-like"/>
    <property type="match status" value="1"/>
</dbReference>
<dbReference type="Proteomes" id="UP001595625">
    <property type="component" value="Unassembled WGS sequence"/>
</dbReference>
<keyword evidence="2" id="KW-1185">Reference proteome</keyword>
<proteinExistence type="predicted"/>
<dbReference type="SUPFAM" id="SSF51126">
    <property type="entry name" value="Pectin lyase-like"/>
    <property type="match status" value="1"/>
</dbReference>
<sequence length="695" mass="74047">MNHDIEITQLDLVEGGNVIRQGHHFTLGFTPRGENGDVVALTGKDIYAVFYDKNGIRYEGTAEYVADDAVIRVTITENIGHGTMWIEFTATDPNDATYKRKFPARENNARISVTPSTDDLGFVGVKSITVTQLRAEQEAKQQEFEATVIPQVDDISTRQLQLESDYQEAVAGVTVDSEVILARGGEPTLGAHLNKVNQQLAEKAAAADIEGRGINADNFPVIAPEVGEEGRIQRAIDYAVTNGVQRVILPAKIRQVRGAVTLKSGVTLVAFNNKLINKETHITFLKMESKTKLYGIEIEGKDHIVPNVAGRGISIEGANASAYTEDIMINDVFIHDIGYYGIYTSFAKNVYVDKAKMRGLGRAGFMSLSPDNVNIEHSIIKDVTTESGNGYGVAFTRQSFESLTDYPLPKDCVAFNVIVEDVPWEGFDTHAGQGVRFINNTVRNCKVGIAVVAANLTGSIDYASNDCLVDGNLIFGGNSGVAISIAGAGGAIGAPKEYAKGCIVSGNRIWGGGIAGNNNSGSIYLVATEGVVVIGNSIERANESGIILYNTNIGFMVDGNTITDVLSNTYSLAPCINVRSDYNKGTIGKNNAMRKTPSLANYVSEWAINIGSGVNNEVTIDLGYSTCTNDILGGSGQNHSYGTLGGSSLIHRGTASPEGVITASIGSIFINANGGAGTTLWVKQTGSGNTGWVGK</sequence>
<dbReference type="RefSeq" id="WP_117312541.1">
    <property type="nucleotide sequence ID" value="NZ_JBHRUJ010000030.1"/>
</dbReference>
<name>A0ABV7KTX6_PLAOK</name>
<dbReference type="InterPro" id="IPR012334">
    <property type="entry name" value="Pectin_lyas_fold"/>
</dbReference>
<evidence type="ECO:0000313" key="2">
    <source>
        <dbReference type="Proteomes" id="UP001595625"/>
    </source>
</evidence>
<accession>A0ABV7KTX6</accession>
<dbReference type="EMBL" id="JBHRUJ010000030">
    <property type="protein sequence ID" value="MFC3212734.1"/>
    <property type="molecule type" value="Genomic_DNA"/>
</dbReference>
<evidence type="ECO:0000313" key="1">
    <source>
        <dbReference type="EMBL" id="MFC3212734.1"/>
    </source>
</evidence>
<gene>
    <name evidence="1" type="ORF">ACFOEJ_16825</name>
</gene>
<comment type="caution">
    <text evidence="1">The sequence shown here is derived from an EMBL/GenBank/DDBJ whole genome shotgun (WGS) entry which is preliminary data.</text>
</comment>
<dbReference type="SMART" id="SM00710">
    <property type="entry name" value="PbH1"/>
    <property type="match status" value="6"/>
</dbReference>